<evidence type="ECO:0000313" key="2">
    <source>
        <dbReference type="EMBL" id="KAF0038446.1"/>
    </source>
</evidence>
<comment type="caution">
    <text evidence="2">The sequence shown here is derived from an EMBL/GenBank/DDBJ whole genome shotgun (WGS) entry which is preliminary data.</text>
</comment>
<feature type="compositionally biased region" description="Polar residues" evidence="1">
    <location>
        <begin position="96"/>
        <end position="119"/>
    </location>
</feature>
<gene>
    <name evidence="2" type="ORF">F2P81_008930</name>
</gene>
<accession>A0A6A4STA7</accession>
<evidence type="ECO:0000256" key="1">
    <source>
        <dbReference type="SAM" id="MobiDB-lite"/>
    </source>
</evidence>
<sequence>MYSMSPKIPSEWYLLSDVQLCCVRQVTGVTSTSRKTSSSLRRRTVRAVIGVDVRRGYQLDPVYRSPHDLTPQCRGVVRRKKFNLDSNQDRERSGCSDATASVRSKTADTKSGSASSRMSFNRKGKRVSMSAVRQDVA</sequence>
<name>A0A6A4STA7_SCOMX</name>
<feature type="region of interest" description="Disordered" evidence="1">
    <location>
        <begin position="84"/>
        <end position="137"/>
    </location>
</feature>
<proteinExistence type="predicted"/>
<evidence type="ECO:0000313" key="3">
    <source>
        <dbReference type="Proteomes" id="UP000438429"/>
    </source>
</evidence>
<dbReference type="EMBL" id="VEVO01000008">
    <property type="protein sequence ID" value="KAF0038446.1"/>
    <property type="molecule type" value="Genomic_DNA"/>
</dbReference>
<reference evidence="2 3" key="1">
    <citation type="submission" date="2019-06" db="EMBL/GenBank/DDBJ databases">
        <title>Draft genomes of female and male turbot (Scophthalmus maximus).</title>
        <authorList>
            <person name="Xu H."/>
            <person name="Xu X.-W."/>
            <person name="Shao C."/>
            <person name="Chen S."/>
        </authorList>
    </citation>
    <scope>NUCLEOTIDE SEQUENCE [LARGE SCALE GENOMIC DNA]</scope>
    <source>
        <strain evidence="2">Ysfricsl-2016a</strain>
        <tissue evidence="2">Blood</tissue>
    </source>
</reference>
<dbReference type="AlphaFoldDB" id="A0A6A4STA7"/>
<dbReference type="Proteomes" id="UP000438429">
    <property type="component" value="Unassembled WGS sequence"/>
</dbReference>
<protein>
    <submittedName>
        <fullName evidence="2">Uncharacterized protein</fullName>
    </submittedName>
</protein>
<organism evidence="2 3">
    <name type="scientific">Scophthalmus maximus</name>
    <name type="common">Turbot</name>
    <name type="synonym">Psetta maxima</name>
    <dbReference type="NCBI Taxonomy" id="52904"/>
    <lineage>
        <taxon>Eukaryota</taxon>
        <taxon>Metazoa</taxon>
        <taxon>Chordata</taxon>
        <taxon>Craniata</taxon>
        <taxon>Vertebrata</taxon>
        <taxon>Euteleostomi</taxon>
        <taxon>Actinopterygii</taxon>
        <taxon>Neopterygii</taxon>
        <taxon>Teleostei</taxon>
        <taxon>Neoteleostei</taxon>
        <taxon>Acanthomorphata</taxon>
        <taxon>Carangaria</taxon>
        <taxon>Pleuronectiformes</taxon>
        <taxon>Pleuronectoidei</taxon>
        <taxon>Scophthalmidae</taxon>
        <taxon>Scophthalmus</taxon>
    </lineage>
</organism>